<comment type="pathway">
    <text evidence="3 7">Carbohydrate degradation; pentose phosphate pathway; D-ribulose 5-phosphate from D-glucose 6-phosphate (oxidative stage): step 2/3.</text>
</comment>
<evidence type="ECO:0000256" key="5">
    <source>
        <dbReference type="ARBA" id="ARBA00013198"/>
    </source>
</evidence>
<evidence type="ECO:0000256" key="1">
    <source>
        <dbReference type="ARBA" id="ARBA00000832"/>
    </source>
</evidence>
<dbReference type="CDD" id="cd01400">
    <property type="entry name" value="6PGL"/>
    <property type="match status" value="1"/>
</dbReference>
<dbReference type="EMBL" id="QGGU01000006">
    <property type="protein sequence ID" value="PWK50806.1"/>
    <property type="molecule type" value="Genomic_DNA"/>
</dbReference>
<dbReference type="PANTHER" id="PTHR11054">
    <property type="entry name" value="6-PHOSPHOGLUCONOLACTONASE"/>
    <property type="match status" value="1"/>
</dbReference>
<evidence type="ECO:0000256" key="4">
    <source>
        <dbReference type="ARBA" id="ARBA00010662"/>
    </source>
</evidence>
<dbReference type="InterPro" id="IPR037171">
    <property type="entry name" value="NagB/RpiA_transferase-like"/>
</dbReference>
<dbReference type="InterPro" id="IPR006148">
    <property type="entry name" value="Glc/Gal-6P_isomerase"/>
</dbReference>
<sequence length="237" mass="26375">MTVEISGLHYFDSREEANEALAKQIAEQLTLGIESKGLASLWCSGGSTPTALYQTLARSNQVAWENVLISLVDERWVPPTDEASNERLIKQNLLTGNVEQASFVPFFQVTPSPEDNQKQLEVELKHAVTGPLDVVILGMGNDGHTASLFPCAKDTQQAVARENSDYTAVTHPEMAPHPRLTLTLNRLLASRNIYLLLFGEDKLKTLNKAEQQGDELLMPIRYFLRNTSPALQIYWAP</sequence>
<comment type="function">
    <text evidence="2 7">Hydrolysis of 6-phosphogluconolactone to 6-phosphogluconate.</text>
</comment>
<evidence type="ECO:0000313" key="10">
    <source>
        <dbReference type="Proteomes" id="UP000245790"/>
    </source>
</evidence>
<feature type="domain" description="Glucosamine/galactosamine-6-phosphate isomerase" evidence="8">
    <location>
        <begin position="13"/>
        <end position="224"/>
    </location>
</feature>
<name>A0A316FSW7_9GAMM</name>
<dbReference type="GO" id="GO:0017057">
    <property type="term" value="F:6-phosphogluconolactonase activity"/>
    <property type="evidence" value="ECO:0007669"/>
    <property type="project" value="UniProtKB-UniRule"/>
</dbReference>
<dbReference type="AlphaFoldDB" id="A0A316FSW7"/>
<keyword evidence="10" id="KW-1185">Reference proteome</keyword>
<evidence type="ECO:0000256" key="6">
    <source>
        <dbReference type="ARBA" id="ARBA00020337"/>
    </source>
</evidence>
<dbReference type="InterPro" id="IPR005900">
    <property type="entry name" value="6-phosphogluconolactonase_DevB"/>
</dbReference>
<accession>A0A316FSW7</accession>
<dbReference type="GO" id="GO:0005975">
    <property type="term" value="P:carbohydrate metabolic process"/>
    <property type="evidence" value="ECO:0007669"/>
    <property type="project" value="UniProtKB-UniRule"/>
</dbReference>
<evidence type="ECO:0000259" key="8">
    <source>
        <dbReference type="Pfam" id="PF01182"/>
    </source>
</evidence>
<dbReference type="NCBIfam" id="TIGR01198">
    <property type="entry name" value="pgl"/>
    <property type="match status" value="1"/>
</dbReference>
<dbReference type="InterPro" id="IPR039104">
    <property type="entry name" value="6PGL"/>
</dbReference>
<dbReference type="SUPFAM" id="SSF100950">
    <property type="entry name" value="NagB/RpiA/CoA transferase-like"/>
    <property type="match status" value="1"/>
</dbReference>
<reference evidence="9 10" key="1">
    <citation type="submission" date="2018-05" db="EMBL/GenBank/DDBJ databases">
        <title>Genomic Encyclopedia of Type Strains, Phase IV (KMG-IV): sequencing the most valuable type-strain genomes for metagenomic binning, comparative biology and taxonomic classification.</title>
        <authorList>
            <person name="Goeker M."/>
        </authorList>
    </citation>
    <scope>NUCLEOTIDE SEQUENCE [LARGE SCALE GENOMIC DNA]</scope>
    <source>
        <strain evidence="9 10">DSM 25350</strain>
    </source>
</reference>
<proteinExistence type="inferred from homology"/>
<evidence type="ECO:0000256" key="2">
    <source>
        <dbReference type="ARBA" id="ARBA00002681"/>
    </source>
</evidence>
<evidence type="ECO:0000313" key="9">
    <source>
        <dbReference type="EMBL" id="PWK50806.1"/>
    </source>
</evidence>
<dbReference type="Proteomes" id="UP000245790">
    <property type="component" value="Unassembled WGS sequence"/>
</dbReference>
<dbReference type="Pfam" id="PF01182">
    <property type="entry name" value="Glucosamine_iso"/>
    <property type="match status" value="1"/>
</dbReference>
<evidence type="ECO:0000256" key="7">
    <source>
        <dbReference type="RuleBase" id="RU365095"/>
    </source>
</evidence>
<gene>
    <name evidence="7" type="primary">pgl</name>
    <name evidence="9" type="ORF">C8D97_10693</name>
</gene>
<protein>
    <recommendedName>
        <fullName evidence="6 7">6-phosphogluconolactonase</fullName>
        <shortName evidence="7">6PGL</shortName>
        <ecNumber evidence="5 7">3.1.1.31</ecNumber>
    </recommendedName>
</protein>
<comment type="similarity">
    <text evidence="4 7">Belongs to the glucosamine/galactosamine-6-phosphate isomerase family. 6-phosphogluconolactonase subfamily.</text>
</comment>
<comment type="caution">
    <text evidence="9">The sequence shown here is derived from an EMBL/GenBank/DDBJ whole genome shotgun (WGS) entry which is preliminary data.</text>
</comment>
<dbReference type="PANTHER" id="PTHR11054:SF0">
    <property type="entry name" value="6-PHOSPHOGLUCONOLACTONASE"/>
    <property type="match status" value="1"/>
</dbReference>
<dbReference type="RefSeq" id="WP_109763473.1">
    <property type="nucleotide sequence ID" value="NZ_QGGU01000006.1"/>
</dbReference>
<dbReference type="OrthoDB" id="9810967at2"/>
<keyword evidence="7" id="KW-0378">Hydrolase</keyword>
<evidence type="ECO:0000256" key="3">
    <source>
        <dbReference type="ARBA" id="ARBA00004961"/>
    </source>
</evidence>
<comment type="catalytic activity">
    <reaction evidence="1 7">
        <text>6-phospho-D-glucono-1,5-lactone + H2O = 6-phospho-D-gluconate + H(+)</text>
        <dbReference type="Rhea" id="RHEA:12556"/>
        <dbReference type="ChEBI" id="CHEBI:15377"/>
        <dbReference type="ChEBI" id="CHEBI:15378"/>
        <dbReference type="ChEBI" id="CHEBI:57955"/>
        <dbReference type="ChEBI" id="CHEBI:58759"/>
        <dbReference type="EC" id="3.1.1.31"/>
    </reaction>
</comment>
<dbReference type="EC" id="3.1.1.31" evidence="5 7"/>
<dbReference type="Gene3D" id="3.40.50.1360">
    <property type="match status" value="1"/>
</dbReference>
<dbReference type="GO" id="GO:0006098">
    <property type="term" value="P:pentose-phosphate shunt"/>
    <property type="evidence" value="ECO:0007669"/>
    <property type="project" value="UniProtKB-UniPathway"/>
</dbReference>
<dbReference type="UniPathway" id="UPA00115">
    <property type="reaction ID" value="UER00409"/>
</dbReference>
<organism evidence="9 10">
    <name type="scientific">Pleionea mediterranea</name>
    <dbReference type="NCBI Taxonomy" id="523701"/>
    <lineage>
        <taxon>Bacteria</taxon>
        <taxon>Pseudomonadati</taxon>
        <taxon>Pseudomonadota</taxon>
        <taxon>Gammaproteobacteria</taxon>
        <taxon>Oceanospirillales</taxon>
        <taxon>Pleioneaceae</taxon>
        <taxon>Pleionea</taxon>
    </lineage>
</organism>